<dbReference type="GO" id="GO:0016491">
    <property type="term" value="F:oxidoreductase activity"/>
    <property type="evidence" value="ECO:0007669"/>
    <property type="project" value="InterPro"/>
</dbReference>
<dbReference type="SUPFAM" id="SSF51905">
    <property type="entry name" value="FAD/NAD(P)-binding domain"/>
    <property type="match status" value="1"/>
</dbReference>
<dbReference type="PATRIC" id="fig|75906.3.peg.842"/>
<dbReference type="eggNOG" id="COG0492">
    <property type="taxonomic scope" value="Bacteria"/>
</dbReference>
<reference evidence="2 3" key="1">
    <citation type="submission" date="2013-12" db="EMBL/GenBank/DDBJ databases">
        <authorList>
            <consortium name="DOE Joint Genome Institute"/>
            <person name="Eisen J."/>
            <person name="Huntemann M."/>
            <person name="Han J."/>
            <person name="Chen A."/>
            <person name="Kyrpides N."/>
            <person name="Mavromatis K."/>
            <person name="Markowitz V."/>
            <person name="Palaniappan K."/>
            <person name="Ivanova N."/>
            <person name="Schaumberg A."/>
            <person name="Pati A."/>
            <person name="Liolios K."/>
            <person name="Nordberg H.P."/>
            <person name="Cantor M.N."/>
            <person name="Hua S.X."/>
            <person name="Woyke T."/>
        </authorList>
    </citation>
    <scope>NUCLEOTIDE SEQUENCE [LARGE SCALE GENOMIC DNA]</scope>
    <source>
        <strain evidence="2 3">DSM 23557</strain>
    </source>
</reference>
<keyword evidence="3" id="KW-1185">Reference proteome</keyword>
<dbReference type="Pfam" id="PF07992">
    <property type="entry name" value="Pyr_redox_2"/>
    <property type="match status" value="1"/>
</dbReference>
<dbReference type="STRING" id="75906.THERU_04335"/>
<evidence type="ECO:0000313" key="2">
    <source>
        <dbReference type="EMBL" id="AHE96034.1"/>
    </source>
</evidence>
<proteinExistence type="predicted"/>
<sequence length="201" mass="21929">MLAMYDVIIVGGGASGLACALTLASSRGRNWDWAEGRTYLVFDTGKSDLRKAYLKNVPGVQPIAGTQLLEVIREQIEDWGGVEFSEEKVVEIKKEGEIYKVYTETGKEYSAKYVVLAGGFKEFSIKGLELEVGENPKSPKPGRVMIKHKDFEAMPNLFVVGTLAGLSSHFTSCAGSGVEVAIEILSRMAGKRIVIHDVPQD</sequence>
<feature type="domain" description="FAD/NAD(P)-binding" evidence="1">
    <location>
        <begin position="5"/>
        <end position="134"/>
    </location>
</feature>
<name>W0DBX3_9AQUI</name>
<evidence type="ECO:0000313" key="3">
    <source>
        <dbReference type="Proteomes" id="UP000018914"/>
    </source>
</evidence>
<accession>W0DBX3</accession>
<dbReference type="Proteomes" id="UP000018914">
    <property type="component" value="Chromosome"/>
</dbReference>
<gene>
    <name evidence="2" type="ORF">THERU_04335</name>
</gene>
<organism evidence="3">
    <name type="scientific">Thermocrinis ruber</name>
    <dbReference type="NCBI Taxonomy" id="75906"/>
    <lineage>
        <taxon>Bacteria</taxon>
        <taxon>Pseudomonadati</taxon>
        <taxon>Aquificota</taxon>
        <taxon>Aquificia</taxon>
        <taxon>Aquificales</taxon>
        <taxon>Aquificaceae</taxon>
        <taxon>Thermocrinis</taxon>
    </lineage>
</organism>
<dbReference type="InterPro" id="IPR036188">
    <property type="entry name" value="FAD/NAD-bd_sf"/>
</dbReference>
<protein>
    <submittedName>
        <fullName evidence="2">FAD-dependent pyridine nucleotide-disulfide oxidoreductase</fullName>
    </submittedName>
</protein>
<dbReference type="AlphaFoldDB" id="W0DBX3"/>
<dbReference type="Gene3D" id="3.50.50.60">
    <property type="entry name" value="FAD/NAD(P)-binding domain"/>
    <property type="match status" value="1"/>
</dbReference>
<dbReference type="PRINTS" id="PR00469">
    <property type="entry name" value="PNDRDTASEII"/>
</dbReference>
<evidence type="ECO:0000259" key="1">
    <source>
        <dbReference type="Pfam" id="PF07992"/>
    </source>
</evidence>
<dbReference type="EMBL" id="CP007028">
    <property type="protein sequence ID" value="AHE96034.1"/>
    <property type="molecule type" value="Genomic_DNA"/>
</dbReference>
<dbReference type="HOGENOM" id="CLU_068376_2_0_0"/>
<dbReference type="KEGG" id="trd:THERU_04335"/>
<dbReference type="InterPro" id="IPR023753">
    <property type="entry name" value="FAD/NAD-binding_dom"/>
</dbReference>